<keyword evidence="4 6" id="KW-1133">Transmembrane helix</keyword>
<feature type="domain" description="GtrA/DPMS transmembrane" evidence="7">
    <location>
        <begin position="19"/>
        <end position="135"/>
    </location>
</feature>
<keyword evidence="3 6" id="KW-0812">Transmembrane</keyword>
<evidence type="ECO:0000256" key="5">
    <source>
        <dbReference type="ARBA" id="ARBA00023136"/>
    </source>
</evidence>
<dbReference type="Pfam" id="PF04138">
    <property type="entry name" value="GtrA_DPMS_TM"/>
    <property type="match status" value="1"/>
</dbReference>
<evidence type="ECO:0000256" key="4">
    <source>
        <dbReference type="ARBA" id="ARBA00022989"/>
    </source>
</evidence>
<feature type="transmembrane region" description="Helical" evidence="6">
    <location>
        <begin position="48"/>
        <end position="71"/>
    </location>
</feature>
<evidence type="ECO:0000259" key="7">
    <source>
        <dbReference type="Pfam" id="PF04138"/>
    </source>
</evidence>
<organism evidence="8 9">
    <name type="scientific">Candidatus Enterovibrio escicola</name>
    <dbReference type="NCBI Taxonomy" id="1927127"/>
    <lineage>
        <taxon>Bacteria</taxon>
        <taxon>Pseudomonadati</taxon>
        <taxon>Pseudomonadota</taxon>
        <taxon>Gammaproteobacteria</taxon>
        <taxon>Vibrionales</taxon>
        <taxon>Vibrionaceae</taxon>
        <taxon>Enterovibrio</taxon>
    </lineage>
</organism>
<dbReference type="GO" id="GO:0005886">
    <property type="term" value="C:plasma membrane"/>
    <property type="evidence" value="ECO:0007669"/>
    <property type="project" value="TreeGrafter"/>
</dbReference>
<dbReference type="EMBL" id="NBYY01000008">
    <property type="protein sequence ID" value="PCS24000.1"/>
    <property type="molecule type" value="Genomic_DNA"/>
</dbReference>
<dbReference type="AlphaFoldDB" id="A0A2A5T7C0"/>
<evidence type="ECO:0000256" key="2">
    <source>
        <dbReference type="ARBA" id="ARBA00009399"/>
    </source>
</evidence>
<comment type="similarity">
    <text evidence="2">Belongs to the GtrA family.</text>
</comment>
<gene>
    <name evidence="8" type="ORF">BTN49_0366</name>
</gene>
<reference evidence="9" key="1">
    <citation type="submission" date="2017-04" db="EMBL/GenBank/DDBJ databases">
        <title>Genome evolution of the luminous symbionts of deep sea anglerfish.</title>
        <authorList>
            <person name="Hendry T.A."/>
        </authorList>
    </citation>
    <scope>NUCLEOTIDE SEQUENCE [LARGE SCALE GENOMIC DNA]</scope>
    <source>
        <plasmid evidence="9">pmj1</plasmid>
    </source>
</reference>
<name>A0A2A5T7C0_9GAMM</name>
<keyword evidence="5 6" id="KW-0472">Membrane</keyword>
<comment type="caution">
    <text evidence="8">The sequence shown here is derived from an EMBL/GenBank/DDBJ whole genome shotgun (WGS) entry which is preliminary data.</text>
</comment>
<sequence>MIMPTPALKIFFTLPEKIRFILVGGFNTIFGFVVFTLLCLLADDYSNYLIILVSSNLIAVVVAFLMLKFLVFQTKGNYLKEFMRCYLTYLVMLGINVLLLYLMVDVLAQDIVISQFVITVLIVIFSYLGHKCFSFN</sequence>
<dbReference type="PANTHER" id="PTHR38459:SF1">
    <property type="entry name" value="PROPHAGE BACTOPRENOL-LINKED GLUCOSE TRANSLOCASE HOMOLOG"/>
    <property type="match status" value="1"/>
</dbReference>
<evidence type="ECO:0000256" key="3">
    <source>
        <dbReference type="ARBA" id="ARBA00022692"/>
    </source>
</evidence>
<dbReference type="Proteomes" id="UP000219020">
    <property type="component" value="Plasmid pMJ1"/>
</dbReference>
<dbReference type="InterPro" id="IPR051401">
    <property type="entry name" value="GtrA_CellWall_Glycosyl"/>
</dbReference>
<keyword evidence="9" id="KW-1185">Reference proteome</keyword>
<accession>A0A2A5T7C0</accession>
<feature type="transmembrane region" description="Helical" evidence="6">
    <location>
        <begin position="20"/>
        <end position="42"/>
    </location>
</feature>
<feature type="transmembrane region" description="Helical" evidence="6">
    <location>
        <begin position="83"/>
        <end position="104"/>
    </location>
</feature>
<feature type="transmembrane region" description="Helical" evidence="6">
    <location>
        <begin position="110"/>
        <end position="128"/>
    </location>
</feature>
<dbReference type="InterPro" id="IPR007267">
    <property type="entry name" value="GtrA_DPMS_TM"/>
</dbReference>
<dbReference type="GO" id="GO:0000271">
    <property type="term" value="P:polysaccharide biosynthetic process"/>
    <property type="evidence" value="ECO:0007669"/>
    <property type="project" value="InterPro"/>
</dbReference>
<dbReference type="RefSeq" id="WP_097355530.1">
    <property type="nucleotide sequence ID" value="NZ_CAWOZS010000042.1"/>
</dbReference>
<evidence type="ECO:0000256" key="6">
    <source>
        <dbReference type="SAM" id="Phobius"/>
    </source>
</evidence>
<geneLocation type="plasmid" evidence="9">
    <name>pmj1</name>
</geneLocation>
<evidence type="ECO:0000313" key="8">
    <source>
        <dbReference type="EMBL" id="PCS24000.1"/>
    </source>
</evidence>
<keyword evidence="8" id="KW-0614">Plasmid</keyword>
<dbReference type="PANTHER" id="PTHR38459">
    <property type="entry name" value="PROPHAGE BACTOPRENOL-LINKED GLUCOSE TRANSLOCASE HOMOLOG"/>
    <property type="match status" value="1"/>
</dbReference>
<evidence type="ECO:0000256" key="1">
    <source>
        <dbReference type="ARBA" id="ARBA00004141"/>
    </source>
</evidence>
<proteinExistence type="inferred from homology"/>
<evidence type="ECO:0000313" key="9">
    <source>
        <dbReference type="Proteomes" id="UP000219020"/>
    </source>
</evidence>
<protein>
    <recommendedName>
        <fullName evidence="7">GtrA/DPMS transmembrane domain-containing protein</fullName>
    </recommendedName>
</protein>
<comment type="subcellular location">
    <subcellularLocation>
        <location evidence="1">Membrane</location>
        <topology evidence="1">Multi-pass membrane protein</topology>
    </subcellularLocation>
</comment>